<dbReference type="InterPro" id="IPR028082">
    <property type="entry name" value="Peripla_BP_I"/>
</dbReference>
<proteinExistence type="predicted"/>
<evidence type="ECO:0000256" key="3">
    <source>
        <dbReference type="ARBA" id="ARBA00022984"/>
    </source>
</evidence>
<keyword evidence="3" id="KW-0573">Peptidoglycan synthesis</keyword>
<keyword evidence="4" id="KW-0472">Membrane</keyword>
<dbReference type="Gene3D" id="3.40.50.2300">
    <property type="match status" value="2"/>
</dbReference>
<evidence type="ECO:0000256" key="7">
    <source>
        <dbReference type="ARBA" id="ARBA00023288"/>
    </source>
</evidence>
<dbReference type="Gene3D" id="1.25.40.10">
    <property type="entry name" value="Tetratricopeptide repeat domain"/>
    <property type="match status" value="1"/>
</dbReference>
<keyword evidence="2" id="KW-0133">Cell shape</keyword>
<evidence type="ECO:0000256" key="8">
    <source>
        <dbReference type="SAM" id="MobiDB-lite"/>
    </source>
</evidence>
<keyword evidence="5" id="KW-0564">Palmitate</keyword>
<evidence type="ECO:0000256" key="2">
    <source>
        <dbReference type="ARBA" id="ARBA00022960"/>
    </source>
</evidence>
<dbReference type="GO" id="GO:0009252">
    <property type="term" value="P:peptidoglycan biosynthetic process"/>
    <property type="evidence" value="ECO:0007669"/>
    <property type="project" value="UniProtKB-KW"/>
</dbReference>
<evidence type="ECO:0000256" key="6">
    <source>
        <dbReference type="ARBA" id="ARBA00023237"/>
    </source>
</evidence>
<organism evidence="9 10">
    <name type="scientific">Acidihalobacter aeolianus</name>
    <dbReference type="NCBI Taxonomy" id="2792603"/>
    <lineage>
        <taxon>Bacteria</taxon>
        <taxon>Pseudomonadati</taxon>
        <taxon>Pseudomonadota</taxon>
        <taxon>Gammaproteobacteria</taxon>
        <taxon>Chromatiales</taxon>
        <taxon>Ectothiorhodospiraceae</taxon>
        <taxon>Acidihalobacter</taxon>
    </lineage>
</organism>
<dbReference type="GO" id="GO:0031241">
    <property type="term" value="C:periplasmic side of cell outer membrane"/>
    <property type="evidence" value="ECO:0007669"/>
    <property type="project" value="TreeGrafter"/>
</dbReference>
<dbReference type="CDD" id="cd06339">
    <property type="entry name" value="PBP1_YraM_LppC_lipoprotein-like"/>
    <property type="match status" value="1"/>
</dbReference>
<dbReference type="Pfam" id="PF04348">
    <property type="entry name" value="LppC"/>
    <property type="match status" value="1"/>
</dbReference>
<dbReference type="PANTHER" id="PTHR38038">
    <property type="entry name" value="PENICILLIN-BINDING PROTEIN ACTIVATOR LPOA"/>
    <property type="match status" value="1"/>
</dbReference>
<evidence type="ECO:0000256" key="4">
    <source>
        <dbReference type="ARBA" id="ARBA00023136"/>
    </source>
</evidence>
<sequence>MCATLLLAACATQPVTPSAPWAQQAQTQAQAGHPAAAAAIYLRAAPSLPSPQREQIMLKAAALLLQAQQPEQARTVIEHINPQDLSSDDTGRRAGLAAQVALAEHQPAQALAALPTSTTGLSNPVAAELLELRAQAERLNDNPLGAVEARIARAPLLAETSALDANRKSLWELLSQASPQQTRQWLQQATTPPLKGWLALALIAKSTPPQPAALAAALANWQQQYNLPDATPIIEALKAQWQAMQVYPPRIAILLPLTGRFAPVSTAILDGLLTAYYRHPSQPDAQPITLRFYDTSAHPQNIPALYARAVRDGAQYVIGPLDRNAVTELAQSGAVSVPTLALNHAADGTQIPAKLYQFGLIPESEAAQAAERASLDGYSRAVALTPNSDWGKRVAAAFSNRFTQLGGQVLATGRYDPTASDFTPAIVNSLNIDYSDARRRAVAATIGQSVEFEARRRQDVDMIFIVGDPRQARLLIPQIRFHHGIGLPIYSISTAYSGTHDPRADHDLNGMIFDDAPLLLDAQGPAAAARDAMHTNFPDASRRYPRLIALGEDAFDVLPYLGRLASEDWARFPGLSGSLKMTPGNVLVRQLEWAQFDNGLPVPFGQVGTSNTVPTATPAQQNADTPP</sequence>
<gene>
    <name evidence="9" type="ORF">BJI67_13430</name>
</gene>
<name>A0A1D8KAG2_9GAMM</name>
<dbReference type="Proteomes" id="UP000095342">
    <property type="component" value="Chromosome"/>
</dbReference>
<dbReference type="InterPro" id="IPR007443">
    <property type="entry name" value="LpoA"/>
</dbReference>
<dbReference type="AlphaFoldDB" id="A0A1D8KAG2"/>
<keyword evidence="7" id="KW-0449">Lipoprotein</keyword>
<reference evidence="9 10" key="1">
    <citation type="submission" date="2016-09" db="EMBL/GenBank/DDBJ databases">
        <title>Acidihalobacter prosperus V6 (DSM14174).</title>
        <authorList>
            <person name="Khaleque H.N."/>
            <person name="Ramsay J.P."/>
            <person name="Murphy R.J.T."/>
            <person name="Kaksonen A.H."/>
            <person name="Boxall N.J."/>
            <person name="Watkin E.L.J."/>
        </authorList>
    </citation>
    <scope>NUCLEOTIDE SEQUENCE [LARGE SCALE GENOMIC DNA]</scope>
    <source>
        <strain evidence="9 10">V6</strain>
    </source>
</reference>
<dbReference type="SUPFAM" id="SSF53822">
    <property type="entry name" value="Periplasmic binding protein-like I"/>
    <property type="match status" value="1"/>
</dbReference>
<dbReference type="PANTHER" id="PTHR38038:SF1">
    <property type="entry name" value="PENICILLIN-BINDING PROTEIN ACTIVATOR LPOA"/>
    <property type="match status" value="1"/>
</dbReference>
<dbReference type="KEGG" id="aaeo:BJI67_13430"/>
<keyword evidence="10" id="KW-1185">Reference proteome</keyword>
<evidence type="ECO:0000313" key="9">
    <source>
        <dbReference type="EMBL" id="AOV17926.1"/>
    </source>
</evidence>
<dbReference type="GO" id="GO:0030234">
    <property type="term" value="F:enzyme regulator activity"/>
    <property type="evidence" value="ECO:0007669"/>
    <property type="project" value="TreeGrafter"/>
</dbReference>
<evidence type="ECO:0000256" key="5">
    <source>
        <dbReference type="ARBA" id="ARBA00023139"/>
    </source>
</evidence>
<keyword evidence="6" id="KW-0998">Cell outer membrane</keyword>
<dbReference type="GO" id="GO:0008360">
    <property type="term" value="P:regulation of cell shape"/>
    <property type="evidence" value="ECO:0007669"/>
    <property type="project" value="UniProtKB-KW"/>
</dbReference>
<dbReference type="Gene3D" id="1.25.40.650">
    <property type="match status" value="1"/>
</dbReference>
<evidence type="ECO:0000313" key="10">
    <source>
        <dbReference type="Proteomes" id="UP000095342"/>
    </source>
</evidence>
<accession>A0A1D8KAG2</accession>
<dbReference type="InterPro" id="IPR011990">
    <property type="entry name" value="TPR-like_helical_dom_sf"/>
</dbReference>
<keyword evidence="1" id="KW-0732">Signal</keyword>
<protein>
    <recommendedName>
        <fullName evidence="11">LppC family lipoprotein</fullName>
    </recommendedName>
</protein>
<dbReference type="EMBL" id="CP017448">
    <property type="protein sequence ID" value="AOV17926.1"/>
    <property type="molecule type" value="Genomic_DNA"/>
</dbReference>
<evidence type="ECO:0000256" key="1">
    <source>
        <dbReference type="ARBA" id="ARBA00022729"/>
    </source>
</evidence>
<feature type="region of interest" description="Disordered" evidence="8">
    <location>
        <begin position="608"/>
        <end position="627"/>
    </location>
</feature>
<evidence type="ECO:0008006" key="11">
    <source>
        <dbReference type="Google" id="ProtNLM"/>
    </source>
</evidence>